<dbReference type="EMBL" id="MFZV01000055">
    <property type="protein sequence ID" value="OGK29951.1"/>
    <property type="molecule type" value="Genomic_DNA"/>
</dbReference>
<dbReference type="InterPro" id="IPR036164">
    <property type="entry name" value="bL21-like_sf"/>
</dbReference>
<dbReference type="Proteomes" id="UP000177199">
    <property type="component" value="Unassembled WGS sequence"/>
</dbReference>
<accession>A0A1F7HFD3</accession>
<dbReference type="InterPro" id="IPR001787">
    <property type="entry name" value="Ribosomal_bL21"/>
</dbReference>
<comment type="similarity">
    <text evidence="1 4 5">Belongs to the bacterial ribosomal protein bL21 family.</text>
</comment>
<evidence type="ECO:0000313" key="6">
    <source>
        <dbReference type="EMBL" id="OGK29951.1"/>
    </source>
</evidence>
<dbReference type="Pfam" id="PF00829">
    <property type="entry name" value="Ribosomal_L21p"/>
    <property type="match status" value="1"/>
</dbReference>
<keyword evidence="4 5" id="KW-0694">RNA-binding</keyword>
<evidence type="ECO:0000256" key="3">
    <source>
        <dbReference type="ARBA" id="ARBA00023274"/>
    </source>
</evidence>
<dbReference type="SUPFAM" id="SSF141091">
    <property type="entry name" value="L21p-like"/>
    <property type="match status" value="1"/>
</dbReference>
<dbReference type="NCBIfam" id="TIGR00061">
    <property type="entry name" value="L21"/>
    <property type="match status" value="1"/>
</dbReference>
<sequence length="127" mass="14605">MQYAVIRTGGKQYKVSKGSIIQIDNIEQDKENQLVFNDVLLLVDNGEIKIGKPNVANAQVRAKIVDQIKGKKIKVGKFKSKSRYRRRASFRPHFTKIMIEDITWQGKMEKSDKKSRLKKIVKKGKTS</sequence>
<evidence type="ECO:0000256" key="1">
    <source>
        <dbReference type="ARBA" id="ARBA00008563"/>
    </source>
</evidence>
<evidence type="ECO:0000256" key="4">
    <source>
        <dbReference type="HAMAP-Rule" id="MF_01363"/>
    </source>
</evidence>
<dbReference type="GO" id="GO:1990904">
    <property type="term" value="C:ribonucleoprotein complex"/>
    <property type="evidence" value="ECO:0007669"/>
    <property type="project" value="UniProtKB-KW"/>
</dbReference>
<evidence type="ECO:0000313" key="7">
    <source>
        <dbReference type="Proteomes" id="UP000177199"/>
    </source>
</evidence>
<evidence type="ECO:0000256" key="5">
    <source>
        <dbReference type="RuleBase" id="RU000562"/>
    </source>
</evidence>
<dbReference type="GO" id="GO:0006412">
    <property type="term" value="P:translation"/>
    <property type="evidence" value="ECO:0007669"/>
    <property type="project" value="UniProtKB-UniRule"/>
</dbReference>
<dbReference type="PANTHER" id="PTHR21349">
    <property type="entry name" value="50S RIBOSOMAL PROTEIN L21"/>
    <property type="match status" value="1"/>
</dbReference>
<protein>
    <recommendedName>
        <fullName evidence="4">Large ribosomal subunit protein bL21</fullName>
    </recommendedName>
</protein>
<comment type="function">
    <text evidence="4 5">This protein binds to 23S rRNA in the presence of protein L20.</text>
</comment>
<comment type="caution">
    <text evidence="6">The sequence shown here is derived from an EMBL/GenBank/DDBJ whole genome shotgun (WGS) entry which is preliminary data.</text>
</comment>
<keyword evidence="4 5" id="KW-0699">rRNA-binding</keyword>
<gene>
    <name evidence="4" type="primary">rplU</name>
    <name evidence="6" type="ORF">A3F29_04590</name>
</gene>
<reference evidence="6 7" key="1">
    <citation type="journal article" date="2016" name="Nat. Commun.">
        <title>Thousands of microbial genomes shed light on interconnected biogeochemical processes in an aquifer system.</title>
        <authorList>
            <person name="Anantharaman K."/>
            <person name="Brown C.T."/>
            <person name="Hug L.A."/>
            <person name="Sharon I."/>
            <person name="Castelle C.J."/>
            <person name="Probst A.J."/>
            <person name="Thomas B.C."/>
            <person name="Singh A."/>
            <person name="Wilkins M.J."/>
            <person name="Karaoz U."/>
            <person name="Brodie E.L."/>
            <person name="Williams K.H."/>
            <person name="Hubbard S.S."/>
            <person name="Banfield J.F."/>
        </authorList>
    </citation>
    <scope>NUCLEOTIDE SEQUENCE [LARGE SCALE GENOMIC DNA]</scope>
</reference>
<dbReference type="GO" id="GO:0005737">
    <property type="term" value="C:cytoplasm"/>
    <property type="evidence" value="ECO:0007669"/>
    <property type="project" value="UniProtKB-ARBA"/>
</dbReference>
<dbReference type="HAMAP" id="MF_01363">
    <property type="entry name" value="Ribosomal_bL21"/>
    <property type="match status" value="1"/>
</dbReference>
<dbReference type="InterPro" id="IPR028909">
    <property type="entry name" value="bL21-like"/>
</dbReference>
<dbReference type="PANTHER" id="PTHR21349:SF0">
    <property type="entry name" value="LARGE RIBOSOMAL SUBUNIT PROTEIN BL21M"/>
    <property type="match status" value="1"/>
</dbReference>
<evidence type="ECO:0000256" key="2">
    <source>
        <dbReference type="ARBA" id="ARBA00022980"/>
    </source>
</evidence>
<dbReference type="GO" id="GO:0019843">
    <property type="term" value="F:rRNA binding"/>
    <property type="evidence" value="ECO:0007669"/>
    <property type="project" value="UniProtKB-UniRule"/>
</dbReference>
<organism evidence="6 7">
    <name type="scientific">Candidatus Roizmanbacteria bacterium RIFCSPHIGHO2_12_FULL_33_9</name>
    <dbReference type="NCBI Taxonomy" id="1802045"/>
    <lineage>
        <taxon>Bacteria</taxon>
        <taxon>Candidatus Roizmaniibacteriota</taxon>
    </lineage>
</organism>
<dbReference type="GO" id="GO:0005840">
    <property type="term" value="C:ribosome"/>
    <property type="evidence" value="ECO:0007669"/>
    <property type="project" value="UniProtKB-KW"/>
</dbReference>
<proteinExistence type="inferred from homology"/>
<dbReference type="AlphaFoldDB" id="A0A1F7HFD3"/>
<dbReference type="GO" id="GO:0003735">
    <property type="term" value="F:structural constituent of ribosome"/>
    <property type="evidence" value="ECO:0007669"/>
    <property type="project" value="InterPro"/>
</dbReference>
<comment type="subunit">
    <text evidence="4">Part of the 50S ribosomal subunit. Contacts protein L20.</text>
</comment>
<keyword evidence="2 4" id="KW-0689">Ribosomal protein</keyword>
<name>A0A1F7HFD3_9BACT</name>
<keyword evidence="3 4" id="KW-0687">Ribonucleoprotein</keyword>